<dbReference type="GO" id="GO:0005886">
    <property type="term" value="C:plasma membrane"/>
    <property type="evidence" value="ECO:0007669"/>
    <property type="project" value="UniProtKB-SubCell"/>
</dbReference>
<dbReference type="OrthoDB" id="2587363at2759"/>
<keyword evidence="9" id="KW-0812">Transmembrane</keyword>
<accession>A0A854Q460</accession>
<comment type="caution">
    <text evidence="11">The sequence shown here is derived from an EMBL/GenBank/DDBJ whole genome shotgun (WGS) entry which is preliminary data.</text>
</comment>
<organism evidence="11 12">
    <name type="scientific">Cryptococcus neoformans Tu259-1</name>
    <dbReference type="NCBI Taxonomy" id="1230072"/>
    <lineage>
        <taxon>Eukaryota</taxon>
        <taxon>Fungi</taxon>
        <taxon>Dikarya</taxon>
        <taxon>Basidiomycota</taxon>
        <taxon>Agaricomycotina</taxon>
        <taxon>Tremellomycetes</taxon>
        <taxon>Tremellales</taxon>
        <taxon>Cryptococcaceae</taxon>
        <taxon>Cryptococcus</taxon>
        <taxon>Cryptococcus neoformans species complex</taxon>
    </lineage>
</organism>
<keyword evidence="9" id="KW-1133">Transmembrane helix</keyword>
<evidence type="ECO:0000256" key="6">
    <source>
        <dbReference type="ARBA" id="ARBA00023180"/>
    </source>
</evidence>
<keyword evidence="2" id="KW-1003">Cell membrane</keyword>
<keyword evidence="7" id="KW-0449">Lipoprotein</keyword>
<evidence type="ECO:0000313" key="11">
    <source>
        <dbReference type="EMBL" id="OXG13073.1"/>
    </source>
</evidence>
<feature type="domain" description="Copper acquisition factor BIM1-like" evidence="10">
    <location>
        <begin position="34"/>
        <end position="175"/>
    </location>
</feature>
<evidence type="ECO:0000256" key="9">
    <source>
        <dbReference type="SAM" id="Phobius"/>
    </source>
</evidence>
<keyword evidence="4" id="KW-0732">Signal</keyword>
<evidence type="ECO:0000256" key="8">
    <source>
        <dbReference type="SAM" id="MobiDB-lite"/>
    </source>
</evidence>
<evidence type="ECO:0000256" key="7">
    <source>
        <dbReference type="ARBA" id="ARBA00023288"/>
    </source>
</evidence>
<evidence type="ECO:0000256" key="3">
    <source>
        <dbReference type="ARBA" id="ARBA00022622"/>
    </source>
</evidence>
<feature type="compositionally biased region" description="Low complexity" evidence="8">
    <location>
        <begin position="190"/>
        <end position="213"/>
    </location>
</feature>
<keyword evidence="3" id="KW-0336">GPI-anchor</keyword>
<comment type="subcellular location">
    <subcellularLocation>
        <location evidence="1">Cell membrane</location>
        <topology evidence="1">Lipid-anchor</topology>
        <topology evidence="1">GPI-anchor</topology>
    </subcellularLocation>
</comment>
<dbReference type="GO" id="GO:0098552">
    <property type="term" value="C:side of membrane"/>
    <property type="evidence" value="ECO:0007669"/>
    <property type="project" value="UniProtKB-KW"/>
</dbReference>
<dbReference type="AlphaFoldDB" id="A0A854Q460"/>
<sequence>MIFNRFTFTAAMAASAASAISVQRRAQITDFETSPVAFAFPEPRGFSASTADDAPCGGFDPVNRTSYPMSGGEIALVQQTDAQNVNILWTSESDPTRFHSFSTYSNSIREIGAGHYCQGAPDFSTLGFSEGDNATLLVIYQLDGADTYYYQCADVNLVSAASFSTNEQYVCGNYTSELEIASSEESLHLGNTTASESTSGGSTGTASTSGGSTNPHVFSSSGSKLSAADAGGIGASVTIFVVAVLAGLLWWSGFLHFGKKKQAVMHDHESVSSGIPTKERL</sequence>
<keyword evidence="5 9" id="KW-0472">Membrane</keyword>
<evidence type="ECO:0000256" key="2">
    <source>
        <dbReference type="ARBA" id="ARBA00022475"/>
    </source>
</evidence>
<protein>
    <submittedName>
        <fullName evidence="11">Cytokine inducing-glycoprotein</fullName>
    </submittedName>
</protein>
<dbReference type="CDD" id="cd21176">
    <property type="entry name" value="LPMO_auxiliary-like"/>
    <property type="match status" value="1"/>
</dbReference>
<evidence type="ECO:0000256" key="1">
    <source>
        <dbReference type="ARBA" id="ARBA00004609"/>
    </source>
</evidence>
<reference evidence="11 12" key="1">
    <citation type="submission" date="2017-06" db="EMBL/GenBank/DDBJ databases">
        <title>Global population genomics of the pathogenic fungus Cryptococcus neoformans var. grubii.</title>
        <authorList>
            <person name="Cuomo C."/>
            <person name="Litvintseva A."/>
            <person name="Chen Y."/>
            <person name="Young S."/>
            <person name="Zeng Q."/>
            <person name="Chapman S."/>
            <person name="Gujja S."/>
            <person name="Saif S."/>
            <person name="Birren B."/>
        </authorList>
    </citation>
    <scope>NUCLEOTIDE SEQUENCE [LARGE SCALE GENOMIC DNA]</scope>
    <source>
        <strain evidence="11 12">Tu259-1</strain>
    </source>
</reference>
<evidence type="ECO:0000256" key="4">
    <source>
        <dbReference type="ARBA" id="ARBA00022729"/>
    </source>
</evidence>
<feature type="transmembrane region" description="Helical" evidence="9">
    <location>
        <begin position="230"/>
        <end position="251"/>
    </location>
</feature>
<name>A0A854Q460_CRYNE</name>
<keyword evidence="6" id="KW-0325">Glycoprotein</keyword>
<proteinExistence type="predicted"/>
<feature type="region of interest" description="Disordered" evidence="8">
    <location>
        <begin position="190"/>
        <end position="215"/>
    </location>
</feature>
<dbReference type="Pfam" id="PF20238">
    <property type="entry name" value="BIM1-like_dom"/>
    <property type="match status" value="1"/>
</dbReference>
<dbReference type="EMBL" id="AMKT01000083">
    <property type="protein sequence ID" value="OXG13073.1"/>
    <property type="molecule type" value="Genomic_DNA"/>
</dbReference>
<gene>
    <name evidence="11" type="ORF">C361_06264</name>
</gene>
<evidence type="ECO:0000259" key="10">
    <source>
        <dbReference type="Pfam" id="PF20238"/>
    </source>
</evidence>
<dbReference type="InterPro" id="IPR046936">
    <property type="entry name" value="BIM1-like"/>
</dbReference>
<dbReference type="PANTHER" id="PTHR34992">
    <property type="entry name" value="HYPHAL ANASTAMOSIS-7 PROTEIN"/>
    <property type="match status" value="1"/>
</dbReference>
<dbReference type="Proteomes" id="UP000199727">
    <property type="component" value="Unassembled WGS sequence"/>
</dbReference>
<dbReference type="PANTHER" id="PTHR34992:SF5">
    <property type="entry name" value="ANCHORED PROTEIN, PUTATIVE (AFU_ORTHOLOGUE AFUA_6G02800)-RELATED"/>
    <property type="match status" value="1"/>
</dbReference>
<evidence type="ECO:0000256" key="5">
    <source>
        <dbReference type="ARBA" id="ARBA00023136"/>
    </source>
</evidence>
<dbReference type="InterPro" id="IPR046530">
    <property type="entry name" value="BIM1-like_dom"/>
</dbReference>
<evidence type="ECO:0000313" key="12">
    <source>
        <dbReference type="Proteomes" id="UP000199727"/>
    </source>
</evidence>